<comment type="similarity">
    <text evidence="9 36 37">Belongs to the peptidase S8 family.</text>
</comment>
<dbReference type="InterPro" id="IPR018378">
    <property type="entry name" value="C-type_lectin_CS"/>
</dbReference>
<reference evidence="43" key="2">
    <citation type="submission" date="2025-08" db="UniProtKB">
        <authorList>
            <consortium name="RefSeq"/>
        </authorList>
    </citation>
    <scope>IDENTIFICATION</scope>
    <source>
        <strain evidence="43">S238N-H82</strain>
        <tissue evidence="43">Testes</tissue>
    </source>
</reference>
<evidence type="ECO:0000256" key="13">
    <source>
        <dbReference type="ARBA" id="ARBA00022525"/>
    </source>
</evidence>
<keyword evidence="42" id="KW-1185">Reference proteome</keyword>
<dbReference type="FunFam" id="3.40.50.200:FF:000016">
    <property type="entry name" value="Proprotein convertase subtilisin/kexin type 9"/>
    <property type="match status" value="1"/>
</dbReference>
<dbReference type="InterPro" id="IPR013806">
    <property type="entry name" value="Kringle-like"/>
</dbReference>
<keyword evidence="38" id="KW-0732">Signal</keyword>
<evidence type="ECO:0000256" key="20">
    <source>
        <dbReference type="ARBA" id="ARBA00022753"/>
    </source>
</evidence>
<feature type="active site" description="Charge relay system" evidence="36">
    <location>
        <position position="710"/>
    </location>
</feature>
<dbReference type="PROSITE" id="PS51212">
    <property type="entry name" value="WSC"/>
    <property type="match status" value="1"/>
</dbReference>
<dbReference type="InterPro" id="IPR036852">
    <property type="entry name" value="Peptidase_S8/S53_dom_sf"/>
</dbReference>
<dbReference type="Gene3D" id="2.40.20.10">
    <property type="entry name" value="Plasminogen Kringle 4"/>
    <property type="match status" value="1"/>
</dbReference>
<evidence type="ECO:0000256" key="22">
    <source>
        <dbReference type="ARBA" id="ARBA00022813"/>
    </source>
</evidence>
<dbReference type="CDD" id="cd00037">
    <property type="entry name" value="CLECT"/>
    <property type="match status" value="2"/>
</dbReference>
<feature type="domain" description="C-type lectin" evidence="39">
    <location>
        <begin position="434"/>
        <end position="556"/>
    </location>
</feature>
<dbReference type="InterPro" id="IPR050131">
    <property type="entry name" value="Peptidase_S8_subtilisin-like"/>
</dbReference>
<dbReference type="InterPro" id="IPR016186">
    <property type="entry name" value="C-type_lectin-like/link_sf"/>
</dbReference>
<dbReference type="InterPro" id="IPR041051">
    <property type="entry name" value="PCSK9_C3"/>
</dbReference>
<keyword evidence="32" id="KW-0458">Lysosome</keyword>
<dbReference type="PANTHER" id="PTHR43806">
    <property type="entry name" value="PEPTIDASE S8"/>
    <property type="match status" value="1"/>
</dbReference>
<evidence type="ECO:0000313" key="42">
    <source>
        <dbReference type="Proteomes" id="UP000001554"/>
    </source>
</evidence>
<feature type="domain" description="Kringle" evidence="40">
    <location>
        <begin position="619"/>
        <end position="697"/>
    </location>
</feature>
<keyword evidence="19" id="KW-0053">Apoptosis</keyword>
<evidence type="ECO:0000256" key="28">
    <source>
        <dbReference type="ARBA" id="ARBA00023157"/>
    </source>
</evidence>
<evidence type="ECO:0000256" key="27">
    <source>
        <dbReference type="ARBA" id="ARBA00023098"/>
    </source>
</evidence>
<evidence type="ECO:0000256" key="30">
    <source>
        <dbReference type="ARBA" id="ARBA00023180"/>
    </source>
</evidence>
<keyword evidence="13" id="KW-0964">Secreted</keyword>
<dbReference type="PROSITE" id="PS50070">
    <property type="entry name" value="KRINGLE_2"/>
    <property type="match status" value="1"/>
</dbReference>
<dbReference type="InterPro" id="IPR038178">
    <property type="entry name" value="Kringle_sf"/>
</dbReference>
<dbReference type="Pfam" id="PF00059">
    <property type="entry name" value="Lectin_C"/>
    <property type="match status" value="2"/>
</dbReference>
<dbReference type="Pfam" id="PF18463">
    <property type="entry name" value="PCSK9_C3"/>
    <property type="match status" value="1"/>
</dbReference>
<feature type="active site" description="Charge relay system" evidence="36">
    <location>
        <position position="912"/>
    </location>
</feature>
<dbReference type="PROSITE" id="PS00136">
    <property type="entry name" value="SUBTILASE_ASP"/>
    <property type="match status" value="1"/>
</dbReference>
<evidence type="ECO:0000256" key="12">
    <source>
        <dbReference type="ARBA" id="ARBA00022490"/>
    </source>
</evidence>
<keyword evidence="20" id="KW-0967">Endosome</keyword>
<evidence type="ECO:0000256" key="26">
    <source>
        <dbReference type="ARBA" id="ARBA00023034"/>
    </source>
</evidence>
<keyword evidence="18 36" id="KW-0645">Protease</keyword>
<dbReference type="Pfam" id="PF01822">
    <property type="entry name" value="WSC"/>
    <property type="match status" value="1"/>
</dbReference>
<keyword evidence="31" id="KW-0753">Steroid metabolism</keyword>
<evidence type="ECO:0000256" key="24">
    <source>
        <dbReference type="ARBA" id="ARBA00022825"/>
    </source>
</evidence>
<evidence type="ECO:0000256" key="5">
    <source>
        <dbReference type="ARBA" id="ARBA00004371"/>
    </source>
</evidence>
<dbReference type="Gene3D" id="2.60.120.690">
    <property type="entry name" value="Proprotein convertase subtilisin/kexin type 9"/>
    <property type="match status" value="2"/>
</dbReference>
<dbReference type="GO" id="GO:0009986">
    <property type="term" value="C:cell surface"/>
    <property type="evidence" value="ECO:0007669"/>
    <property type="project" value="UniProtKB-SubCell"/>
</dbReference>
<evidence type="ECO:0000256" key="34">
    <source>
        <dbReference type="ARBA" id="ARBA00032870"/>
    </source>
</evidence>
<dbReference type="AlphaFoldDB" id="A0A9J7M2T7"/>
<dbReference type="InterPro" id="IPR037045">
    <property type="entry name" value="S8pro/Inhibitor_I9_sf"/>
</dbReference>
<dbReference type="Pfam" id="PF18459">
    <property type="entry name" value="PCSK9_C1"/>
    <property type="match status" value="1"/>
</dbReference>
<dbReference type="InterPro" id="IPR041254">
    <property type="entry name" value="PCSK9_C1"/>
</dbReference>
<dbReference type="SUPFAM" id="SSF52743">
    <property type="entry name" value="Subtilisin-like"/>
    <property type="match status" value="1"/>
</dbReference>
<protein>
    <recommendedName>
        <fullName evidence="11">Proprotein convertase subtilisin/kexin type 9</fullName>
    </recommendedName>
    <alternativeName>
        <fullName evidence="34">Proprotein convertase 9</fullName>
    </alternativeName>
    <alternativeName>
        <fullName evidence="33">Subtilisin/kexin-like protease PC9</fullName>
    </alternativeName>
</protein>
<gene>
    <name evidence="43" type="primary">LOC118427567</name>
</gene>
<dbReference type="InterPro" id="IPR016187">
    <property type="entry name" value="CTDL_fold"/>
</dbReference>
<keyword evidence="25" id="KW-0106">Calcium</keyword>
<evidence type="ECO:0000259" key="41">
    <source>
        <dbReference type="PROSITE" id="PS51212"/>
    </source>
</evidence>
<evidence type="ECO:0000256" key="31">
    <source>
        <dbReference type="ARBA" id="ARBA00023221"/>
    </source>
</evidence>
<keyword evidence="15" id="KW-0597">Phosphoprotein</keyword>
<keyword evidence="27" id="KW-0443">Lipid metabolism</keyword>
<evidence type="ECO:0000256" key="36">
    <source>
        <dbReference type="PROSITE-ProRule" id="PRU01240"/>
    </source>
</evidence>
<keyword evidence="28 35" id="KW-1015">Disulfide bond</keyword>
<reference evidence="42" key="1">
    <citation type="journal article" date="2020" name="Nat. Ecol. Evol.">
        <title>Deeply conserved synteny resolves early events in vertebrate evolution.</title>
        <authorList>
            <person name="Simakov O."/>
            <person name="Marletaz F."/>
            <person name="Yue J.X."/>
            <person name="O'Connell B."/>
            <person name="Jenkins J."/>
            <person name="Brandt A."/>
            <person name="Calef R."/>
            <person name="Tung C.H."/>
            <person name="Huang T.K."/>
            <person name="Schmutz J."/>
            <person name="Satoh N."/>
            <person name="Yu J.K."/>
            <person name="Putnam N.H."/>
            <person name="Green R.E."/>
            <person name="Rokhsar D.S."/>
        </authorList>
    </citation>
    <scope>NUCLEOTIDE SEQUENCE [LARGE SCALE GENOMIC DNA]</scope>
    <source>
        <strain evidence="42">S238N-H82</strain>
    </source>
</reference>
<evidence type="ECO:0000256" key="14">
    <source>
        <dbReference type="ARBA" id="ARBA00022548"/>
    </source>
</evidence>
<dbReference type="Proteomes" id="UP000001554">
    <property type="component" value="Chromosome 12"/>
</dbReference>
<dbReference type="InterPro" id="IPR000001">
    <property type="entry name" value="Kringle"/>
</dbReference>
<evidence type="ECO:0000256" key="3">
    <source>
        <dbReference type="ARBA" id="ARBA00004240"/>
    </source>
</evidence>
<dbReference type="Gene3D" id="3.10.100.10">
    <property type="entry name" value="Mannose-Binding Protein A, subunit A"/>
    <property type="match status" value="2"/>
</dbReference>
<feature type="active site" description="Charge relay system" evidence="36">
    <location>
        <position position="746"/>
    </location>
</feature>
<evidence type="ECO:0000256" key="2">
    <source>
        <dbReference type="ARBA" id="ARBA00004177"/>
    </source>
</evidence>
<evidence type="ECO:0000256" key="33">
    <source>
        <dbReference type="ARBA" id="ARBA00032525"/>
    </source>
</evidence>
<dbReference type="Pfam" id="PF05922">
    <property type="entry name" value="Inhibitor_I9"/>
    <property type="match status" value="1"/>
</dbReference>
<feature type="domain" description="WSC" evidence="41">
    <location>
        <begin position="333"/>
        <end position="428"/>
    </location>
</feature>
<evidence type="ECO:0000256" key="25">
    <source>
        <dbReference type="ARBA" id="ARBA00022837"/>
    </source>
</evidence>
<keyword evidence="16 35" id="KW-0420">Kringle</keyword>
<dbReference type="PRINTS" id="PR00018">
    <property type="entry name" value="KRINGLE"/>
</dbReference>
<feature type="signal peptide" evidence="38">
    <location>
        <begin position="1"/>
        <end position="26"/>
    </location>
</feature>
<evidence type="ECO:0000259" key="40">
    <source>
        <dbReference type="PROSITE" id="PS50070"/>
    </source>
</evidence>
<dbReference type="GO" id="GO:0005794">
    <property type="term" value="C:Golgi apparatus"/>
    <property type="evidence" value="ECO:0007669"/>
    <property type="project" value="UniProtKB-SubCell"/>
</dbReference>
<evidence type="ECO:0000256" key="17">
    <source>
        <dbReference type="ARBA" id="ARBA00022641"/>
    </source>
</evidence>
<dbReference type="GO" id="GO:0005764">
    <property type="term" value="C:lysosome"/>
    <property type="evidence" value="ECO:0007669"/>
    <property type="project" value="UniProtKB-SubCell"/>
</dbReference>
<accession>A0A9J7M2T7</accession>
<dbReference type="GO" id="GO:0005768">
    <property type="term" value="C:endosome"/>
    <property type="evidence" value="ECO:0007669"/>
    <property type="project" value="UniProtKB-SubCell"/>
</dbReference>
<dbReference type="GO" id="GO:0006508">
    <property type="term" value="P:proteolysis"/>
    <property type="evidence" value="ECO:0007669"/>
    <property type="project" value="UniProtKB-KW"/>
</dbReference>
<dbReference type="SMART" id="SM00321">
    <property type="entry name" value="WSC"/>
    <property type="match status" value="1"/>
</dbReference>
<dbReference type="InterPro" id="IPR023827">
    <property type="entry name" value="Peptidase_S8_Asp-AS"/>
</dbReference>
<evidence type="ECO:0000256" key="7">
    <source>
        <dbReference type="ARBA" id="ARBA00004555"/>
    </source>
</evidence>
<keyword evidence="21 36" id="KW-0378">Hydrolase</keyword>
<evidence type="ECO:0000256" key="11">
    <source>
        <dbReference type="ARBA" id="ARBA00019781"/>
    </source>
</evidence>
<feature type="chain" id="PRO_5039915412" description="Proprotein convertase subtilisin/kexin type 9" evidence="38">
    <location>
        <begin position="27"/>
        <end position="1219"/>
    </location>
</feature>
<feature type="disulfide bond" evidence="35">
    <location>
        <begin position="641"/>
        <end position="680"/>
    </location>
</feature>
<evidence type="ECO:0000256" key="18">
    <source>
        <dbReference type="ARBA" id="ARBA00022670"/>
    </source>
</evidence>
<keyword evidence="22" id="KW-0068">Autocatalytic cleavage</keyword>
<evidence type="ECO:0000256" key="37">
    <source>
        <dbReference type="RuleBase" id="RU003355"/>
    </source>
</evidence>
<evidence type="ECO:0000256" key="10">
    <source>
        <dbReference type="ARBA" id="ARBA00011841"/>
    </source>
</evidence>
<evidence type="ECO:0000256" key="32">
    <source>
        <dbReference type="ARBA" id="ARBA00023228"/>
    </source>
</evidence>
<dbReference type="PRINTS" id="PR00723">
    <property type="entry name" value="SUBTILISIN"/>
</dbReference>
<dbReference type="Pfam" id="PF00051">
    <property type="entry name" value="Kringle"/>
    <property type="match status" value="1"/>
</dbReference>
<dbReference type="InterPro" id="IPR023828">
    <property type="entry name" value="Peptidase_S8_Ser-AS"/>
</dbReference>
<keyword evidence="26" id="KW-0333">Golgi apparatus</keyword>
<feature type="domain" description="C-type lectin" evidence="39">
    <location>
        <begin position="207"/>
        <end position="326"/>
    </location>
</feature>
<evidence type="ECO:0000256" key="19">
    <source>
        <dbReference type="ARBA" id="ARBA00022703"/>
    </source>
</evidence>
<dbReference type="InterPro" id="IPR001304">
    <property type="entry name" value="C-type_lectin-like"/>
</dbReference>
<name>A0A9J7M2T7_BRAFL</name>
<dbReference type="GO" id="GO:0005783">
    <property type="term" value="C:endoplasmic reticulum"/>
    <property type="evidence" value="ECO:0007669"/>
    <property type="project" value="UniProtKB-SubCell"/>
</dbReference>
<dbReference type="PROSITE" id="PS00021">
    <property type="entry name" value="KRINGLE_1"/>
    <property type="match status" value="1"/>
</dbReference>
<dbReference type="SMART" id="SM00034">
    <property type="entry name" value="CLECT"/>
    <property type="match status" value="2"/>
</dbReference>
<dbReference type="RefSeq" id="XP_035693303.1">
    <property type="nucleotide sequence ID" value="XM_035837410.1"/>
</dbReference>
<dbReference type="KEGG" id="bfo:118427567"/>
<evidence type="ECO:0000256" key="16">
    <source>
        <dbReference type="ARBA" id="ARBA00022572"/>
    </source>
</evidence>
<dbReference type="PROSITE" id="PS00138">
    <property type="entry name" value="SUBTILASE_SER"/>
    <property type="match status" value="1"/>
</dbReference>
<dbReference type="Gene3D" id="3.40.50.200">
    <property type="entry name" value="Peptidase S8/S53 domain"/>
    <property type="match status" value="1"/>
</dbReference>
<proteinExistence type="inferred from homology"/>
<evidence type="ECO:0000256" key="1">
    <source>
        <dbReference type="ARBA" id="ARBA00001913"/>
    </source>
</evidence>
<evidence type="ECO:0000259" key="39">
    <source>
        <dbReference type="PROSITE" id="PS50041"/>
    </source>
</evidence>
<dbReference type="OMA" id="SAHAICC"/>
<comment type="subunit">
    <text evidence="10">Monomer. Can self-associate to form dimers and higher multimers which may have increased LDLR degrading activity. The precursor protein but not the mature protein may form multimers. Interacts with APOB, VLDLR, LRP8/APOER2 and BACE1. The full-length immature form (pro-PCSK9) interacts with SCNN1A, SCNN1B and SCNN1G. The pro-PCSK9 form (via C-terminal domain) interacts with LDLR. Interacts (via the C-terminal domain) with ANXA2 (via repeat Annexin 1); the interaction inhibits the degradation of LDLR.</text>
</comment>
<keyword evidence="17" id="KW-0765">Sulfation</keyword>
<evidence type="ECO:0000256" key="15">
    <source>
        <dbReference type="ARBA" id="ARBA00022553"/>
    </source>
</evidence>
<dbReference type="InterPro" id="IPR015500">
    <property type="entry name" value="Peptidase_S8_subtilisin-rel"/>
</dbReference>
<comment type="cofactor">
    <cofactor evidence="1">
        <name>Ca(2+)</name>
        <dbReference type="ChEBI" id="CHEBI:29108"/>
    </cofactor>
</comment>
<evidence type="ECO:0000256" key="4">
    <source>
        <dbReference type="ARBA" id="ARBA00004241"/>
    </source>
</evidence>
<dbReference type="PROSITE" id="PS50041">
    <property type="entry name" value="C_TYPE_LECTIN_2"/>
    <property type="match status" value="2"/>
</dbReference>
<keyword evidence="29" id="KW-1207">Sterol metabolism</keyword>
<keyword evidence="14" id="KW-0153">Cholesterol metabolism</keyword>
<dbReference type="InterPro" id="IPR010259">
    <property type="entry name" value="S8pro/Inhibitor_I9"/>
</dbReference>
<dbReference type="PANTHER" id="PTHR43806:SF60">
    <property type="entry name" value="PROPROTEIN CONVERTASE SUBTILISIN_KEXIN TYPE 9"/>
    <property type="match status" value="1"/>
</dbReference>
<evidence type="ECO:0000256" key="38">
    <source>
        <dbReference type="SAM" id="SignalP"/>
    </source>
</evidence>
<organism evidence="42 43">
    <name type="scientific">Branchiostoma floridae</name>
    <name type="common">Florida lancelet</name>
    <name type="synonym">Amphioxus</name>
    <dbReference type="NCBI Taxonomy" id="7739"/>
    <lineage>
        <taxon>Eukaryota</taxon>
        <taxon>Metazoa</taxon>
        <taxon>Chordata</taxon>
        <taxon>Cephalochordata</taxon>
        <taxon>Leptocardii</taxon>
        <taxon>Amphioxiformes</taxon>
        <taxon>Branchiostomatidae</taxon>
        <taxon>Branchiostoma</taxon>
    </lineage>
</organism>
<evidence type="ECO:0000256" key="9">
    <source>
        <dbReference type="ARBA" id="ARBA00011073"/>
    </source>
</evidence>
<dbReference type="Gene3D" id="3.30.70.80">
    <property type="entry name" value="Peptidase S8 propeptide/proteinase inhibitor I9"/>
    <property type="match status" value="1"/>
</dbReference>
<dbReference type="GeneID" id="118427567"/>
<evidence type="ECO:0000256" key="35">
    <source>
        <dbReference type="PROSITE-ProRule" id="PRU00121"/>
    </source>
</evidence>
<dbReference type="Pfam" id="PF00082">
    <property type="entry name" value="Peptidase_S8"/>
    <property type="match status" value="1"/>
</dbReference>
<dbReference type="CDD" id="cd04077">
    <property type="entry name" value="Peptidases_S8_PCSK9_ProteinaseK_like"/>
    <property type="match status" value="1"/>
</dbReference>
<comment type="caution">
    <text evidence="35">Lacks conserved residue(s) required for the propagation of feature annotation.</text>
</comment>
<dbReference type="GO" id="GO:0006915">
    <property type="term" value="P:apoptotic process"/>
    <property type="evidence" value="ECO:0007669"/>
    <property type="project" value="UniProtKB-KW"/>
</dbReference>
<evidence type="ECO:0000313" key="43">
    <source>
        <dbReference type="RefSeq" id="XP_035693303.1"/>
    </source>
</evidence>
<keyword evidence="12" id="KW-0963">Cytoplasm</keyword>
<evidence type="ECO:0000256" key="8">
    <source>
        <dbReference type="ARBA" id="ARBA00004613"/>
    </source>
</evidence>
<comment type="subcellular location">
    <subcellularLocation>
        <location evidence="4">Cell surface</location>
    </subcellularLocation>
    <subcellularLocation>
        <location evidence="6">Cytoplasm</location>
    </subcellularLocation>
    <subcellularLocation>
        <location evidence="3">Endoplasmic reticulum</location>
    </subcellularLocation>
    <subcellularLocation>
        <location evidence="2">Endosome</location>
    </subcellularLocation>
    <subcellularLocation>
        <location evidence="7">Golgi apparatus</location>
    </subcellularLocation>
    <subcellularLocation>
        <location evidence="5">Lysosome</location>
    </subcellularLocation>
    <subcellularLocation>
        <location evidence="8">Secreted</location>
    </subcellularLocation>
</comment>
<dbReference type="InterPro" id="IPR000209">
    <property type="entry name" value="Peptidase_S8/S53_dom"/>
</dbReference>
<dbReference type="OrthoDB" id="10043391at2759"/>
<dbReference type="InterPro" id="IPR034193">
    <property type="entry name" value="PCSK9_ProteinaseK-like"/>
</dbReference>
<evidence type="ECO:0000256" key="21">
    <source>
        <dbReference type="ARBA" id="ARBA00022801"/>
    </source>
</evidence>
<dbReference type="SUPFAM" id="SSF56436">
    <property type="entry name" value="C-type lectin-like"/>
    <property type="match status" value="2"/>
</dbReference>
<dbReference type="FunFam" id="2.60.120.690:FF:000001">
    <property type="entry name" value="Proprotein convertase subtilisin/kexin type 9"/>
    <property type="match status" value="1"/>
</dbReference>
<dbReference type="PROSITE" id="PS00615">
    <property type="entry name" value="C_TYPE_LECTIN_1"/>
    <property type="match status" value="2"/>
</dbReference>
<evidence type="ECO:0000256" key="6">
    <source>
        <dbReference type="ARBA" id="ARBA00004496"/>
    </source>
</evidence>
<feature type="disulfide bond" evidence="35">
    <location>
        <begin position="620"/>
        <end position="697"/>
    </location>
</feature>
<dbReference type="SUPFAM" id="SSF57440">
    <property type="entry name" value="Kringle-like"/>
    <property type="match status" value="1"/>
</dbReference>
<dbReference type="CDD" id="cd00108">
    <property type="entry name" value="KR"/>
    <property type="match status" value="1"/>
</dbReference>
<dbReference type="GO" id="GO:0005615">
    <property type="term" value="C:extracellular space"/>
    <property type="evidence" value="ECO:0000318"/>
    <property type="project" value="GO_Central"/>
</dbReference>
<evidence type="ECO:0000256" key="29">
    <source>
        <dbReference type="ARBA" id="ARBA00023166"/>
    </source>
</evidence>
<dbReference type="SMART" id="SM00130">
    <property type="entry name" value="KR"/>
    <property type="match status" value="1"/>
</dbReference>
<dbReference type="InterPro" id="IPR018056">
    <property type="entry name" value="Kringle_CS"/>
</dbReference>
<dbReference type="InterPro" id="IPR002889">
    <property type="entry name" value="WSC_carb-bd"/>
</dbReference>
<dbReference type="GO" id="GO:0004252">
    <property type="term" value="F:serine-type endopeptidase activity"/>
    <property type="evidence" value="ECO:0000318"/>
    <property type="project" value="GO_Central"/>
</dbReference>
<dbReference type="PROSITE" id="PS51892">
    <property type="entry name" value="SUBTILASE"/>
    <property type="match status" value="1"/>
</dbReference>
<evidence type="ECO:0000256" key="23">
    <source>
        <dbReference type="ARBA" id="ARBA00022824"/>
    </source>
</evidence>
<keyword evidence="24 36" id="KW-0720">Serine protease</keyword>
<keyword evidence="30" id="KW-0325">Glycoprotein</keyword>
<dbReference type="GO" id="GO:0008203">
    <property type="term" value="P:cholesterol metabolic process"/>
    <property type="evidence" value="ECO:0007669"/>
    <property type="project" value="UniProtKB-KW"/>
</dbReference>
<sequence>MLHWHACYRSVVVVFLVTSLASVGDGRRPPRSVAGRVPGLPSYVTVDGFNMARDGLRPMYTAPNENSRMPGRYVVVMKETSGSDAVQHVMGKYKSTVLTAQSEGRRRGHPDVTSMFHMTTVAMEMNVLKGFAAEMTPNDVLIMRAMSDVEYVEEDQVFEMQQSAVPWHLDRIDQQDLPLDGRFNAQRELGLTSVAETLECPAGYQLFGNACYKAFDEAKNYSSAEAFCATDGGIVAEPRNRAVNNFLITLKTSLNPYVRFWLGLTDRKKEGTWRWNADGEKLDGNSFTNWAEGEPNQAGNEDCAVVEVNSKWNDVPCRLKYRFICERPAYVTKQVYLGCYRDGGSLDIRDLTGDVMKDEENLTPTSCLGHCTAEGYRYAGLQYGKECFCGDSFGQFGAAPESECSTPCTGSSADTCGGNWRNSIYRTVTGYIKHKNELYKVYPEAKTHAAARNVCAADGGHLADVREEAVHDFLVRAIRAVNPGRDYWIGLNDQEVEGSWVWSDGGRLGDGDFANWAAGEPNNGYGGGQNCGQLWAYRDFFWDDESCDQEDYFICQVSLAPKKWREDGRCGQGYPAEDGRPAECDPDSGYPCCSSYNYCGNTTEHCDCLDCVDYRNTDECAHGNGASYRGATQITQSGLTCQRWDSQSPHNHVYQQLFPVLGLDRNFCRNPGGGSDGPWCYTTDPRVRWEYCNISRCILPTDSVDVYIVDSGIRYSHEEFEGRADWSGFDAHDADGSNKGNDLQGHGTHVAALVGGKTFGVNPRVLLKSVRVLNHRGLGSTLTVLDGLNHIYDKITANSPARGVVVMSLSSAGVSRSVNQASRQLVLQGLPVVVAAGNDGDDACNRSPAGEAEVITVGGTRKTDHLYDRTDQTPPGGATAHGSCVDIFAPAQEVLSAGVECDSCSAVLSGTSMAAPITAGVVTRLLSRDPSMTPAQIRMALLSAAASDKLDFSSLPKDSLLKTPNKLLQLPEVPLEETAGCRTVWSVKSDPEKGSPVAAACNVNETLLSCSSVTDGVHTGGFPLDIPNGRQICVAHNGQDGSSVYALARCCLLPGSPRCYFKKSESTSSNQGTPGAKASVKCDQTPGDVLTGCSVSRDGSPVDGAFPFPDVDVGYGRERPYRCTARNRDGGSGLEAHAFCCEGARGNMDCWAISSNGQDAEVVASCPDHSVLTGCSAYSSEGGVLGARAQDRACIAHRDPSAPGIRAQAHAFCCSINNR</sequence>
<dbReference type="CDD" id="cd10909">
    <property type="entry name" value="ChtBD1_GH18_2"/>
    <property type="match status" value="1"/>
</dbReference>
<keyword evidence="23" id="KW-0256">Endoplasmic reticulum</keyword>